<protein>
    <recommendedName>
        <fullName evidence="4">Ionotropic receptor</fullName>
    </recommendedName>
</protein>
<evidence type="ECO:0008006" key="4">
    <source>
        <dbReference type="Google" id="ProtNLM"/>
    </source>
</evidence>
<keyword evidence="3" id="KW-1185">Reference proteome</keyword>
<evidence type="ECO:0000313" key="3">
    <source>
        <dbReference type="Proteomes" id="UP001431783"/>
    </source>
</evidence>
<accession>A0AAW1V3L8</accession>
<dbReference type="AlphaFoldDB" id="A0AAW1V3L8"/>
<dbReference type="Proteomes" id="UP001431783">
    <property type="component" value="Unassembled WGS sequence"/>
</dbReference>
<name>A0AAW1V3L8_9CUCU</name>
<gene>
    <name evidence="2" type="ORF">WA026_018442</name>
</gene>
<sequence length="372" mass="44168">MKISSLLFNVTLTRCINFIVNKYTSPSDFIILTSDRTDVDAPVARIDFRKRKITDIESKSKPTFFIVENMNDSDIFSYWATVTRFPRMFFHPRARYLFIEEDFSPFYLRLPSRFNVFNSIFLNAKTGNIYTSFPFMNTNRKLRRNNAVHRIGKCDETSLLHDNLYPSKLPKDWQNQAMRIIYMSSDIYTSCVNCTRPGIEIEIITLILNHLKIFYHFYESKYNYENELLIQHSGYDFFIGTALSENTNLLEYTRSYVDDYMSWFVPMPKKLERWRYILLVFSPTTWILGHPFLPVLDRKLQHLIEFGITDKIIEKYDVPPWELPTLEPIQSLKMEHMVAPFIILGVGILMSLLAFCFEMRQFISFNPKVWFS</sequence>
<evidence type="ECO:0000313" key="2">
    <source>
        <dbReference type="EMBL" id="KAK9886790.1"/>
    </source>
</evidence>
<proteinExistence type="predicted"/>
<keyword evidence="1" id="KW-0472">Membrane</keyword>
<keyword evidence="1" id="KW-0812">Transmembrane</keyword>
<organism evidence="2 3">
    <name type="scientific">Henosepilachna vigintioctopunctata</name>
    <dbReference type="NCBI Taxonomy" id="420089"/>
    <lineage>
        <taxon>Eukaryota</taxon>
        <taxon>Metazoa</taxon>
        <taxon>Ecdysozoa</taxon>
        <taxon>Arthropoda</taxon>
        <taxon>Hexapoda</taxon>
        <taxon>Insecta</taxon>
        <taxon>Pterygota</taxon>
        <taxon>Neoptera</taxon>
        <taxon>Endopterygota</taxon>
        <taxon>Coleoptera</taxon>
        <taxon>Polyphaga</taxon>
        <taxon>Cucujiformia</taxon>
        <taxon>Coccinelloidea</taxon>
        <taxon>Coccinellidae</taxon>
        <taxon>Epilachninae</taxon>
        <taxon>Epilachnini</taxon>
        <taxon>Henosepilachna</taxon>
    </lineage>
</organism>
<dbReference type="EMBL" id="JARQZJ010000102">
    <property type="protein sequence ID" value="KAK9886790.1"/>
    <property type="molecule type" value="Genomic_DNA"/>
</dbReference>
<keyword evidence="1" id="KW-1133">Transmembrane helix</keyword>
<reference evidence="2 3" key="1">
    <citation type="submission" date="2023-03" db="EMBL/GenBank/DDBJ databases">
        <title>Genome insight into feeding habits of ladybird beetles.</title>
        <authorList>
            <person name="Li H.-S."/>
            <person name="Huang Y.-H."/>
            <person name="Pang H."/>
        </authorList>
    </citation>
    <scope>NUCLEOTIDE SEQUENCE [LARGE SCALE GENOMIC DNA]</scope>
    <source>
        <strain evidence="2">SYSU_2023b</strain>
        <tissue evidence="2">Whole body</tissue>
    </source>
</reference>
<feature type="transmembrane region" description="Helical" evidence="1">
    <location>
        <begin position="337"/>
        <end position="357"/>
    </location>
</feature>
<evidence type="ECO:0000256" key="1">
    <source>
        <dbReference type="SAM" id="Phobius"/>
    </source>
</evidence>
<comment type="caution">
    <text evidence="2">The sequence shown here is derived from an EMBL/GenBank/DDBJ whole genome shotgun (WGS) entry which is preliminary data.</text>
</comment>